<dbReference type="KEGG" id="pnt:G5B91_24575"/>
<accession>A0A6G6J1W9</accession>
<proteinExistence type="predicted"/>
<dbReference type="Proteomes" id="UP000608450">
    <property type="component" value="Unassembled WGS sequence"/>
</dbReference>
<name>A0A6G6J1W9_PSENT</name>
<evidence type="ECO:0000313" key="4">
    <source>
        <dbReference type="Proteomes" id="UP000608450"/>
    </source>
</evidence>
<gene>
    <name evidence="2" type="ORF">G5B91_24575</name>
    <name evidence="1" type="ORF">I5I61_05540</name>
</gene>
<keyword evidence="4" id="KW-1185">Reference proteome</keyword>
<dbReference type="AlphaFoldDB" id="A0A6G6J1W9"/>
<sequence>MIVGDPFCFALQFDVVVGWNLPGDSWRNGVFSLYIKGERVFSAVDVFELRAIFSFYSNALVERLPVNDSELNKAELYKSASDYFWGDGIELVDGLFDLTPTAMSDSKCFLYFIRTSFGDRLVWSANGGPVKEVYLEEGSVLDAIRELRSCDL</sequence>
<protein>
    <recommendedName>
        <fullName evidence="5">Immunity protein 42</fullName>
    </recommendedName>
</protein>
<dbReference type="Pfam" id="PF15593">
    <property type="entry name" value="Imm42"/>
    <property type="match status" value="1"/>
</dbReference>
<dbReference type="EMBL" id="CP049140">
    <property type="protein sequence ID" value="QIE89262.1"/>
    <property type="molecule type" value="Genomic_DNA"/>
</dbReference>
<dbReference type="EMBL" id="JADTFC010000008">
    <property type="protein sequence ID" value="MBG6286902.1"/>
    <property type="molecule type" value="Genomic_DNA"/>
</dbReference>
<dbReference type="RefSeq" id="WP_024763356.1">
    <property type="nucleotide sequence ID" value="NZ_CP049140.1"/>
</dbReference>
<reference evidence="1 4" key="2">
    <citation type="submission" date="2020-11" db="EMBL/GenBank/DDBJ databases">
        <title>Enhanced detection system for hospital associated transmission using whole genome sequencing surveillance.</title>
        <authorList>
            <person name="Harrison L.H."/>
            <person name="Van Tyne D."/>
            <person name="Marsh J.W."/>
            <person name="Griffith M.P."/>
            <person name="Snyder D.J."/>
            <person name="Cooper V.S."/>
            <person name="Mustapha M."/>
        </authorList>
    </citation>
    <scope>NUCLEOTIDE SEQUENCE [LARGE SCALE GENOMIC DNA]</scope>
    <source>
        <strain evidence="1 4">PSA00705</strain>
    </source>
</reference>
<reference evidence="2 3" key="1">
    <citation type="submission" date="2020-02" db="EMBL/GenBank/DDBJ databases">
        <title>Integrative conjugative elements (ICEs) and plasmids drive adaptation of Pseudomonas nitroreducens strain HBP1 to wastewater environment.</title>
        <authorList>
            <person name="Sentchilo V."/>
            <person name="Carraro N."/>
            <person name="Bertelli C."/>
            <person name="van der Meer J.R."/>
        </authorList>
    </citation>
    <scope>NUCLEOTIDE SEQUENCE [LARGE SCALE GENOMIC DNA]</scope>
    <source>
        <strain evidence="2 3">HBP1</strain>
    </source>
</reference>
<evidence type="ECO:0008006" key="5">
    <source>
        <dbReference type="Google" id="ProtNLM"/>
    </source>
</evidence>
<evidence type="ECO:0000313" key="1">
    <source>
        <dbReference type="EMBL" id="MBG6286902.1"/>
    </source>
</evidence>
<dbReference type="InterPro" id="IPR028958">
    <property type="entry name" value="Imm42"/>
</dbReference>
<dbReference type="Proteomes" id="UP000501063">
    <property type="component" value="Chromosome"/>
</dbReference>
<organism evidence="2 3">
    <name type="scientific">Pseudomonas nitroreducens</name>
    <dbReference type="NCBI Taxonomy" id="46680"/>
    <lineage>
        <taxon>Bacteria</taxon>
        <taxon>Pseudomonadati</taxon>
        <taxon>Pseudomonadota</taxon>
        <taxon>Gammaproteobacteria</taxon>
        <taxon>Pseudomonadales</taxon>
        <taxon>Pseudomonadaceae</taxon>
        <taxon>Pseudomonas</taxon>
    </lineage>
</organism>
<evidence type="ECO:0000313" key="3">
    <source>
        <dbReference type="Proteomes" id="UP000501063"/>
    </source>
</evidence>
<evidence type="ECO:0000313" key="2">
    <source>
        <dbReference type="EMBL" id="QIE89262.1"/>
    </source>
</evidence>